<evidence type="ECO:0000256" key="9">
    <source>
        <dbReference type="ARBA" id="ARBA00048679"/>
    </source>
</evidence>
<dbReference type="GO" id="GO:0005737">
    <property type="term" value="C:cytoplasm"/>
    <property type="evidence" value="ECO:0007669"/>
    <property type="project" value="TreeGrafter"/>
</dbReference>
<dbReference type="InterPro" id="IPR011009">
    <property type="entry name" value="Kinase-like_dom_sf"/>
</dbReference>
<dbReference type="PANTHER" id="PTHR48012:SF10">
    <property type="entry name" value="FI20177P1"/>
    <property type="match status" value="1"/>
</dbReference>
<dbReference type="InterPro" id="IPR050629">
    <property type="entry name" value="STE20/SPS1-PAK"/>
</dbReference>
<comment type="similarity">
    <text evidence="1">Belongs to the protein kinase superfamily. STE Ser/Thr protein kinase family. STE20 subfamily.</text>
</comment>
<evidence type="ECO:0000256" key="2">
    <source>
        <dbReference type="ARBA" id="ARBA00012513"/>
    </source>
</evidence>
<dbReference type="Pfam" id="PF00069">
    <property type="entry name" value="Pkinase"/>
    <property type="match status" value="1"/>
</dbReference>
<evidence type="ECO:0000256" key="5">
    <source>
        <dbReference type="ARBA" id="ARBA00022741"/>
    </source>
</evidence>
<dbReference type="PROSITE" id="PS00108">
    <property type="entry name" value="PROTEIN_KINASE_ST"/>
    <property type="match status" value="1"/>
</dbReference>
<evidence type="ECO:0000259" key="12">
    <source>
        <dbReference type="PROSITE" id="PS50011"/>
    </source>
</evidence>
<dbReference type="eggNOG" id="KOG0574">
    <property type="taxonomic scope" value="Eukaryota"/>
</dbReference>
<dbReference type="SUPFAM" id="SSF56112">
    <property type="entry name" value="Protein kinase-like (PK-like)"/>
    <property type="match status" value="1"/>
</dbReference>
<evidence type="ECO:0000256" key="11">
    <source>
        <dbReference type="RuleBase" id="RU000304"/>
    </source>
</evidence>
<dbReference type="PANTHER" id="PTHR48012">
    <property type="entry name" value="STERILE20-LIKE KINASE, ISOFORM B-RELATED"/>
    <property type="match status" value="1"/>
</dbReference>
<keyword evidence="14" id="KW-1185">Reference proteome</keyword>
<dbReference type="PROSITE" id="PS50011">
    <property type="entry name" value="PROTEIN_KINASE_DOM"/>
    <property type="match status" value="1"/>
</dbReference>
<proteinExistence type="inferred from homology"/>
<reference evidence="13 14" key="1">
    <citation type="journal article" date="2011" name="Proc. Natl. Acad. Sci. U.S.A.">
        <title>Niche of harmful alga Aureococcus anophagefferens revealed through ecogenomics.</title>
        <authorList>
            <person name="Gobler C.J."/>
            <person name="Berry D.L."/>
            <person name="Dyhrman S.T."/>
            <person name="Wilhelm S.W."/>
            <person name="Salamov A."/>
            <person name="Lobanov A.V."/>
            <person name="Zhang Y."/>
            <person name="Collier J.L."/>
            <person name="Wurch L.L."/>
            <person name="Kustka A.B."/>
            <person name="Dill B.D."/>
            <person name="Shah M."/>
            <person name="VerBerkmoes N.C."/>
            <person name="Kuo A."/>
            <person name="Terry A."/>
            <person name="Pangilinan J."/>
            <person name="Lindquist E.A."/>
            <person name="Lucas S."/>
            <person name="Paulsen I.T."/>
            <person name="Hattenrath-Lehmann T.K."/>
            <person name="Talmage S.C."/>
            <person name="Walker E.A."/>
            <person name="Koch F."/>
            <person name="Burson A.M."/>
            <person name="Marcoval M.A."/>
            <person name="Tang Y.Z."/>
            <person name="Lecleir G.R."/>
            <person name="Coyne K.J."/>
            <person name="Berg G.M."/>
            <person name="Bertrand E.M."/>
            <person name="Saito M.A."/>
            <person name="Gladyshev V.N."/>
            <person name="Grigoriev I.V."/>
        </authorList>
    </citation>
    <scope>NUCLEOTIDE SEQUENCE [LARGE SCALE GENOMIC DNA]</scope>
    <source>
        <strain evidence="14">CCMP 1984</strain>
    </source>
</reference>
<evidence type="ECO:0000256" key="8">
    <source>
        <dbReference type="ARBA" id="ARBA00047899"/>
    </source>
</evidence>
<dbReference type="Proteomes" id="UP000002729">
    <property type="component" value="Unassembled WGS sequence"/>
</dbReference>
<dbReference type="InterPro" id="IPR000719">
    <property type="entry name" value="Prot_kinase_dom"/>
</dbReference>
<name>F0YK24_AURAN</name>
<accession>F0YK24</accession>
<feature type="non-terminal residue" evidence="13">
    <location>
        <position position="1"/>
    </location>
</feature>
<dbReference type="InterPro" id="IPR017441">
    <property type="entry name" value="Protein_kinase_ATP_BS"/>
</dbReference>
<comment type="catalytic activity">
    <reaction evidence="9">
        <text>L-seryl-[protein] + ATP = O-phospho-L-seryl-[protein] + ADP + H(+)</text>
        <dbReference type="Rhea" id="RHEA:17989"/>
        <dbReference type="Rhea" id="RHEA-COMP:9863"/>
        <dbReference type="Rhea" id="RHEA-COMP:11604"/>
        <dbReference type="ChEBI" id="CHEBI:15378"/>
        <dbReference type="ChEBI" id="CHEBI:29999"/>
        <dbReference type="ChEBI" id="CHEBI:30616"/>
        <dbReference type="ChEBI" id="CHEBI:83421"/>
        <dbReference type="ChEBI" id="CHEBI:456216"/>
        <dbReference type="EC" id="2.7.11.1"/>
    </reaction>
</comment>
<feature type="domain" description="Protein kinase" evidence="12">
    <location>
        <begin position="8"/>
        <end position="277"/>
    </location>
</feature>
<dbReference type="KEGG" id="aaf:AURANDRAFT_13451"/>
<dbReference type="GeneID" id="20218282"/>
<dbReference type="InterPro" id="IPR008271">
    <property type="entry name" value="Ser/Thr_kinase_AS"/>
</dbReference>
<dbReference type="RefSeq" id="XP_009040793.1">
    <property type="nucleotide sequence ID" value="XM_009042545.1"/>
</dbReference>
<dbReference type="GO" id="GO:0004674">
    <property type="term" value="F:protein serine/threonine kinase activity"/>
    <property type="evidence" value="ECO:0007669"/>
    <property type="project" value="UniProtKB-KW"/>
</dbReference>
<keyword evidence="6" id="KW-0418">Kinase</keyword>
<evidence type="ECO:0000256" key="3">
    <source>
        <dbReference type="ARBA" id="ARBA00022527"/>
    </source>
</evidence>
<keyword evidence="3 11" id="KW-0723">Serine/threonine-protein kinase</keyword>
<dbReference type="OMA" id="CANEMLY"/>
<dbReference type="SMART" id="SM00220">
    <property type="entry name" value="S_TKc"/>
    <property type="match status" value="1"/>
</dbReference>
<dbReference type="EMBL" id="GL833150">
    <property type="protein sequence ID" value="EGB04541.1"/>
    <property type="molecule type" value="Genomic_DNA"/>
</dbReference>
<gene>
    <name evidence="13" type="ORF">AURANDRAFT_13451</name>
</gene>
<feature type="non-terminal residue" evidence="13">
    <location>
        <position position="277"/>
    </location>
</feature>
<protein>
    <recommendedName>
        <fullName evidence="2">non-specific serine/threonine protein kinase</fullName>
        <ecNumber evidence="2">2.7.11.1</ecNumber>
    </recommendedName>
</protein>
<dbReference type="EC" id="2.7.11.1" evidence="2"/>
<organism evidence="14">
    <name type="scientific">Aureococcus anophagefferens</name>
    <name type="common">Harmful bloom alga</name>
    <dbReference type="NCBI Taxonomy" id="44056"/>
    <lineage>
        <taxon>Eukaryota</taxon>
        <taxon>Sar</taxon>
        <taxon>Stramenopiles</taxon>
        <taxon>Ochrophyta</taxon>
        <taxon>Pelagophyceae</taxon>
        <taxon>Pelagomonadales</taxon>
        <taxon>Pelagomonadaceae</taxon>
        <taxon>Aureococcus</taxon>
    </lineage>
</organism>
<keyword evidence="7 10" id="KW-0067">ATP-binding</keyword>
<evidence type="ECO:0000256" key="7">
    <source>
        <dbReference type="ARBA" id="ARBA00022840"/>
    </source>
</evidence>
<keyword evidence="4" id="KW-0808">Transferase</keyword>
<sequence length="277" mass="30577">QLQPRKFYKLSRILGQGGFGTVLQCHQPSRLLTQSGKIAAAKVAIVTQYDEVEFERAAIRLATETEVLGRLRSLFIISLKASYAFNNEFWLVMELCDGGTVSDTLMDLRSTSEIGAICACVTSALVHIHNMGICHRDVKPNNILLHTKGAAKLADFGSACGLASTMGECAKLHFEKFVAGTLHYLAPECCCDRPTFIEARSEARDVWALGICANEMLYGIIPRSENKDPRALIRNLGPPSFDLPPPSRVYSSSFMLRRVLDFAGACLHHKPRCRMNA</sequence>
<keyword evidence="5 10" id="KW-0547">Nucleotide-binding</keyword>
<dbReference type="OrthoDB" id="40902at2759"/>
<feature type="binding site" evidence="10">
    <location>
        <position position="42"/>
    </location>
    <ligand>
        <name>ATP</name>
        <dbReference type="ChEBI" id="CHEBI:30616"/>
    </ligand>
</feature>
<evidence type="ECO:0000256" key="4">
    <source>
        <dbReference type="ARBA" id="ARBA00022679"/>
    </source>
</evidence>
<dbReference type="GO" id="GO:0005524">
    <property type="term" value="F:ATP binding"/>
    <property type="evidence" value="ECO:0007669"/>
    <property type="project" value="UniProtKB-UniRule"/>
</dbReference>
<dbReference type="InParanoid" id="F0YK24"/>
<evidence type="ECO:0000256" key="6">
    <source>
        <dbReference type="ARBA" id="ARBA00022777"/>
    </source>
</evidence>
<comment type="catalytic activity">
    <reaction evidence="8">
        <text>L-threonyl-[protein] + ATP = O-phospho-L-threonyl-[protein] + ADP + H(+)</text>
        <dbReference type="Rhea" id="RHEA:46608"/>
        <dbReference type="Rhea" id="RHEA-COMP:11060"/>
        <dbReference type="Rhea" id="RHEA-COMP:11605"/>
        <dbReference type="ChEBI" id="CHEBI:15378"/>
        <dbReference type="ChEBI" id="CHEBI:30013"/>
        <dbReference type="ChEBI" id="CHEBI:30616"/>
        <dbReference type="ChEBI" id="CHEBI:61977"/>
        <dbReference type="ChEBI" id="CHEBI:456216"/>
        <dbReference type="EC" id="2.7.11.1"/>
    </reaction>
</comment>
<evidence type="ECO:0000313" key="13">
    <source>
        <dbReference type="EMBL" id="EGB04541.1"/>
    </source>
</evidence>
<dbReference type="PROSITE" id="PS00107">
    <property type="entry name" value="PROTEIN_KINASE_ATP"/>
    <property type="match status" value="1"/>
</dbReference>
<evidence type="ECO:0000313" key="14">
    <source>
        <dbReference type="Proteomes" id="UP000002729"/>
    </source>
</evidence>
<dbReference type="Gene3D" id="1.10.510.10">
    <property type="entry name" value="Transferase(Phosphotransferase) domain 1"/>
    <property type="match status" value="1"/>
</dbReference>
<evidence type="ECO:0000256" key="10">
    <source>
        <dbReference type="PROSITE-ProRule" id="PRU10141"/>
    </source>
</evidence>
<dbReference type="AlphaFoldDB" id="F0YK24"/>
<evidence type="ECO:0000256" key="1">
    <source>
        <dbReference type="ARBA" id="ARBA00008874"/>
    </source>
</evidence>